<evidence type="ECO:0000313" key="1">
    <source>
        <dbReference type="EMBL" id="KZL88162.1"/>
    </source>
</evidence>
<comment type="caution">
    <text evidence="1">The sequence shown here is derived from an EMBL/GenBank/DDBJ whole genome shotgun (WGS) entry which is preliminary data.</text>
</comment>
<evidence type="ECO:0000313" key="2">
    <source>
        <dbReference type="Proteomes" id="UP000076584"/>
    </source>
</evidence>
<organism evidence="1 2">
    <name type="scientific">Colletotrichum incanum</name>
    <name type="common">Soybean anthracnose fungus</name>
    <dbReference type="NCBI Taxonomy" id="1573173"/>
    <lineage>
        <taxon>Eukaryota</taxon>
        <taxon>Fungi</taxon>
        <taxon>Dikarya</taxon>
        <taxon>Ascomycota</taxon>
        <taxon>Pezizomycotina</taxon>
        <taxon>Sordariomycetes</taxon>
        <taxon>Hypocreomycetidae</taxon>
        <taxon>Glomerellales</taxon>
        <taxon>Glomerellaceae</taxon>
        <taxon>Colletotrichum</taxon>
        <taxon>Colletotrichum spaethianum species complex</taxon>
    </lineage>
</organism>
<dbReference type="Proteomes" id="UP000076584">
    <property type="component" value="Unassembled WGS sequence"/>
</dbReference>
<dbReference type="AlphaFoldDB" id="A0A161YDZ1"/>
<gene>
    <name evidence="1" type="ORF">CI238_11622</name>
</gene>
<proteinExistence type="predicted"/>
<accession>A0A161YDZ1</accession>
<keyword evidence="2" id="KW-1185">Reference proteome</keyword>
<sequence>MPPIPGDPYFVNPGYDASFQSTVPEHEPNLETVHLIAAEPFPNELKLATSLSKPAAFIIGLTPDKKYWEVAACPGLLTSQDVQGYKLYEETKRDEFIRTAVREVRRVGGRRLASYYNSREPSLKVHMAWAVLLHAFTVGNTLRPQAESQEDSRRRFCMVMTFCVNLLENTNNQVFSHATMVSALSRRVSSNSNASDLHCISLFHMILKNAGGESRNDLVTDLGVPYWTNMLILAREGTHDLANLEPACVGRITALVTEENRVKENNLEIDILRSSHVLPPQELVSNQRSSQF</sequence>
<protein>
    <submittedName>
        <fullName evidence="1">Uncharacterized protein</fullName>
    </submittedName>
</protein>
<reference evidence="1 2" key="1">
    <citation type="submission" date="2015-06" db="EMBL/GenBank/DDBJ databases">
        <title>Survival trade-offs in plant roots during colonization by closely related pathogenic and mutualistic fungi.</title>
        <authorList>
            <person name="Hacquard S."/>
            <person name="Kracher B."/>
            <person name="Hiruma K."/>
            <person name="Weinman A."/>
            <person name="Muench P."/>
            <person name="Garrido Oter R."/>
            <person name="Ver Loren van Themaat E."/>
            <person name="Dallerey J.-F."/>
            <person name="Damm U."/>
            <person name="Henrissat B."/>
            <person name="Lespinet O."/>
            <person name="Thon M."/>
            <person name="Kemen E."/>
            <person name="McHardy A.C."/>
            <person name="Schulze-Lefert P."/>
            <person name="O'Connell R.J."/>
        </authorList>
    </citation>
    <scope>NUCLEOTIDE SEQUENCE [LARGE SCALE GENOMIC DNA]</scope>
    <source>
        <strain evidence="1 2">MAFF 238704</strain>
    </source>
</reference>
<dbReference type="EMBL" id="LFIW01000072">
    <property type="protein sequence ID" value="KZL88162.1"/>
    <property type="molecule type" value="Genomic_DNA"/>
</dbReference>
<name>A0A161YDZ1_COLIC</name>